<feature type="region of interest" description="Disordered" evidence="1">
    <location>
        <begin position="200"/>
        <end position="222"/>
    </location>
</feature>
<dbReference type="RefSeq" id="WP_172151631.1">
    <property type="nucleotide sequence ID" value="NZ_BAABID010000003.1"/>
</dbReference>
<evidence type="ECO:0000313" key="2">
    <source>
        <dbReference type="EMBL" id="GAA4717935.1"/>
    </source>
</evidence>
<reference evidence="3" key="1">
    <citation type="journal article" date="2019" name="Int. J. Syst. Evol. Microbiol.">
        <title>The Global Catalogue of Microorganisms (GCM) 10K type strain sequencing project: providing services to taxonomists for standard genome sequencing and annotation.</title>
        <authorList>
            <consortium name="The Broad Institute Genomics Platform"/>
            <consortium name="The Broad Institute Genome Sequencing Center for Infectious Disease"/>
            <person name="Wu L."/>
            <person name="Ma J."/>
        </authorList>
    </citation>
    <scope>NUCLEOTIDE SEQUENCE [LARGE SCALE GENOMIC DNA]</scope>
    <source>
        <strain evidence="3">JCM 18063</strain>
    </source>
</reference>
<proteinExistence type="predicted"/>
<name>A0ABP8XY73_9MICO</name>
<gene>
    <name evidence="2" type="ORF">GCM10023216_02630</name>
</gene>
<dbReference type="Proteomes" id="UP001500956">
    <property type="component" value="Unassembled WGS sequence"/>
</dbReference>
<dbReference type="EMBL" id="BAABID010000003">
    <property type="protein sequence ID" value="GAA4717935.1"/>
    <property type="molecule type" value="Genomic_DNA"/>
</dbReference>
<evidence type="ECO:0000256" key="1">
    <source>
        <dbReference type="SAM" id="MobiDB-lite"/>
    </source>
</evidence>
<keyword evidence="3" id="KW-1185">Reference proteome</keyword>
<sequence length="222" mass="24892">MANRRSTKCSDCGTKWSQHIPFNREPSTWTALDVLALVENEWENNPSVPSREFAYSTVARQLLWELAAHGLHDAVVRELTLAVWRWGETPGRALTPKRWLKLFRQGGHAEVDNASVDEGRFAHAAPRPEAPVSLRRGAPMLWRNGLAWTTSRQVADFYAYGRIQRDGMATSVWEIRDVPSERILGRVIGSEDGDGELIIDPTASTSFATRPPTRPSTSSIRT</sequence>
<organism evidence="2 3">
    <name type="scientific">Isoptericola chiayiensis</name>
    <dbReference type="NCBI Taxonomy" id="579446"/>
    <lineage>
        <taxon>Bacteria</taxon>
        <taxon>Bacillati</taxon>
        <taxon>Actinomycetota</taxon>
        <taxon>Actinomycetes</taxon>
        <taxon>Micrococcales</taxon>
        <taxon>Promicromonosporaceae</taxon>
        <taxon>Isoptericola</taxon>
    </lineage>
</organism>
<protein>
    <submittedName>
        <fullName evidence="2">Uncharacterized protein</fullName>
    </submittedName>
</protein>
<comment type="caution">
    <text evidence="2">The sequence shown here is derived from an EMBL/GenBank/DDBJ whole genome shotgun (WGS) entry which is preliminary data.</text>
</comment>
<accession>A0ABP8XY73</accession>
<evidence type="ECO:0000313" key="3">
    <source>
        <dbReference type="Proteomes" id="UP001500956"/>
    </source>
</evidence>